<dbReference type="Proteomes" id="UP001368500">
    <property type="component" value="Unassembled WGS sequence"/>
</dbReference>
<dbReference type="Gene3D" id="3.20.20.60">
    <property type="entry name" value="Phosphoenolpyruvate-binding domains"/>
    <property type="match status" value="1"/>
</dbReference>
<dbReference type="PANTHER" id="PTHR42905:SF5">
    <property type="entry name" value="CARBOXYVINYL-CARBOXYPHOSPHONATE PHOSPHORYLMUTASE, CHLOROPLASTIC"/>
    <property type="match status" value="1"/>
</dbReference>
<dbReference type="InterPro" id="IPR040442">
    <property type="entry name" value="Pyrv_kinase-like_dom_sf"/>
</dbReference>
<evidence type="ECO:0000313" key="1">
    <source>
        <dbReference type="EMBL" id="MEK8027944.1"/>
    </source>
</evidence>
<dbReference type="Pfam" id="PF13714">
    <property type="entry name" value="PEP_mutase"/>
    <property type="match status" value="1"/>
</dbReference>
<keyword evidence="2" id="KW-1185">Reference proteome</keyword>
<organism evidence="1 2">
    <name type="scientific">Pseudaquabacterium rugosum</name>
    <dbReference type="NCBI Taxonomy" id="2984194"/>
    <lineage>
        <taxon>Bacteria</taxon>
        <taxon>Pseudomonadati</taxon>
        <taxon>Pseudomonadota</taxon>
        <taxon>Betaproteobacteria</taxon>
        <taxon>Burkholderiales</taxon>
        <taxon>Sphaerotilaceae</taxon>
        <taxon>Pseudaquabacterium</taxon>
    </lineage>
</organism>
<accession>A0ABU9BFU8</accession>
<gene>
    <name evidence="1" type="ORF">AACH11_18440</name>
</gene>
<dbReference type="EMBL" id="JBBUTF010000018">
    <property type="protein sequence ID" value="MEK8027944.1"/>
    <property type="molecule type" value="Genomic_DNA"/>
</dbReference>
<protein>
    <submittedName>
        <fullName evidence="1">Oxaloacetate decarboxylase</fullName>
    </submittedName>
</protein>
<sequence length="295" mass="31136">MTPLARTARRERLRRLIAAPDLLVLAGVYDGLSARIAEAEGFQAVTVGGYAAIGSMLAQPDLGQSNLRDIASHCQRICQATELPVYVDADTGFGGVHNVRETVRALEGAGAAGLFISDQTFPNRCGYMAGKTVVSTDEMVARLRAALDAREDPAFFICARTDAAAVEGEDAAIARCRRYMAIGVDMAKPQGLDQAAQITRAIAEVPGPHFATLSQAAHGPGLDLAPLQALGVAAVTLPSLALFAAARAVGHVLGEVRRSGSLRGLDAHLMSRPDYDALVRLEAFMRREQALSGMA</sequence>
<dbReference type="InterPro" id="IPR015813">
    <property type="entry name" value="Pyrv/PenolPyrv_kinase-like_dom"/>
</dbReference>
<comment type="caution">
    <text evidence="1">The sequence shown here is derived from an EMBL/GenBank/DDBJ whole genome shotgun (WGS) entry which is preliminary data.</text>
</comment>
<evidence type="ECO:0000313" key="2">
    <source>
        <dbReference type="Proteomes" id="UP001368500"/>
    </source>
</evidence>
<reference evidence="1 2" key="1">
    <citation type="submission" date="2024-04" db="EMBL/GenBank/DDBJ databases">
        <title>Novel species of the genus Ideonella isolated from streams.</title>
        <authorList>
            <person name="Lu H."/>
        </authorList>
    </citation>
    <scope>NUCLEOTIDE SEQUENCE [LARGE SCALE GENOMIC DNA]</scope>
    <source>
        <strain evidence="1 2">BYS139W</strain>
    </source>
</reference>
<proteinExistence type="predicted"/>
<name>A0ABU9BFU8_9BURK</name>
<dbReference type="SUPFAM" id="SSF51621">
    <property type="entry name" value="Phosphoenolpyruvate/pyruvate domain"/>
    <property type="match status" value="1"/>
</dbReference>
<dbReference type="InterPro" id="IPR039556">
    <property type="entry name" value="ICL/PEPM"/>
</dbReference>
<dbReference type="PANTHER" id="PTHR42905">
    <property type="entry name" value="PHOSPHOENOLPYRUVATE CARBOXYLASE"/>
    <property type="match status" value="1"/>
</dbReference>
<dbReference type="CDD" id="cd00377">
    <property type="entry name" value="ICL_PEPM"/>
    <property type="match status" value="1"/>
</dbReference>
<dbReference type="RefSeq" id="WP_341375728.1">
    <property type="nucleotide sequence ID" value="NZ_JBBUTF010000018.1"/>
</dbReference>